<feature type="region of interest" description="Disordered" evidence="1">
    <location>
        <begin position="40"/>
        <end position="83"/>
    </location>
</feature>
<evidence type="ECO:0000313" key="2">
    <source>
        <dbReference type="EMBL" id="QDZ21138.1"/>
    </source>
</evidence>
<dbReference type="Proteomes" id="UP000316726">
    <property type="component" value="Chromosome 5"/>
</dbReference>
<protein>
    <submittedName>
        <fullName evidence="2">Uncharacterized protein</fullName>
    </submittedName>
</protein>
<organism evidence="2 3">
    <name type="scientific">Chloropicon primus</name>
    <dbReference type="NCBI Taxonomy" id="1764295"/>
    <lineage>
        <taxon>Eukaryota</taxon>
        <taxon>Viridiplantae</taxon>
        <taxon>Chlorophyta</taxon>
        <taxon>Chloropicophyceae</taxon>
        <taxon>Chloropicales</taxon>
        <taxon>Chloropicaceae</taxon>
        <taxon>Chloropicon</taxon>
    </lineage>
</organism>
<dbReference type="EMBL" id="CP031038">
    <property type="protein sequence ID" value="QDZ21138.1"/>
    <property type="molecule type" value="Genomic_DNA"/>
</dbReference>
<dbReference type="AlphaFoldDB" id="A0A5B8MKI0"/>
<name>A0A5B8MKI0_9CHLO</name>
<gene>
    <name evidence="2" type="ORF">A3770_05p36560</name>
</gene>
<keyword evidence="3" id="KW-1185">Reference proteome</keyword>
<reference evidence="2 3" key="1">
    <citation type="submission" date="2018-07" db="EMBL/GenBank/DDBJ databases">
        <title>The complete nuclear genome of the prasinophyte Chloropicon primus (CCMP1205).</title>
        <authorList>
            <person name="Pombert J.-F."/>
            <person name="Otis C."/>
            <person name="Turmel M."/>
            <person name="Lemieux C."/>
        </authorList>
    </citation>
    <scope>NUCLEOTIDE SEQUENCE [LARGE SCALE GENOMIC DNA]</scope>
    <source>
        <strain evidence="2 3">CCMP1205</strain>
    </source>
</reference>
<evidence type="ECO:0000313" key="3">
    <source>
        <dbReference type="Proteomes" id="UP000316726"/>
    </source>
</evidence>
<feature type="region of interest" description="Disordered" evidence="1">
    <location>
        <begin position="116"/>
        <end position="145"/>
    </location>
</feature>
<accession>A0A5B8MKI0</accession>
<sequence length="293" mass="32028">MLQSPMYFGSVSSASIGRLCRGWDEARGKSKFVDLGALERGDEKSRSSESCATNEPPKSVMSGHELAPWGERDDTATASASAHIRTPGVEEQVVLERTMTIIDRDRWMECYATATTTAAEDEPSPQSSLHSPRSPHGNDACFESSAMAGTGCPTEGLQRAKELALDMSVMMAQTEDSMLDKMHHYRQSSEGASSSTFQRCGSDALLSLPSSKSASFDSQITLGEGHSTGDLDLCAPSGEETTTEVEMKDIMEDMLLNSMERQWTGRDVLMERMEVQALKNSGRDLPTQHYESF</sequence>
<proteinExistence type="predicted"/>
<evidence type="ECO:0000256" key="1">
    <source>
        <dbReference type="SAM" id="MobiDB-lite"/>
    </source>
</evidence>